<dbReference type="RefSeq" id="WP_113875010.1">
    <property type="nucleotide sequence ID" value="NZ_QNRF01000006.1"/>
</dbReference>
<protein>
    <submittedName>
        <fullName evidence="2">Raffinose porin</fullName>
    </submittedName>
</protein>
<dbReference type="AlphaFoldDB" id="A0A366CWZ6"/>
<keyword evidence="1" id="KW-0732">Signal</keyword>
<evidence type="ECO:0000313" key="3">
    <source>
        <dbReference type="Proteomes" id="UP000252086"/>
    </source>
</evidence>
<dbReference type="InterPro" id="IPR016963">
    <property type="entry name" value="Glycoporin_RafY"/>
</dbReference>
<dbReference type="Gene3D" id="2.40.160.10">
    <property type="entry name" value="Porin"/>
    <property type="match status" value="1"/>
</dbReference>
<reference evidence="2 3" key="1">
    <citation type="submission" date="2018-06" db="EMBL/GenBank/DDBJ databases">
        <title>Genomic Encyclopedia of Type Strains, Phase III (KMG-III): the genomes of soil and plant-associated and newly described type strains.</title>
        <authorList>
            <person name="Whitman W."/>
        </authorList>
    </citation>
    <scope>NUCLEOTIDE SEQUENCE [LARGE SCALE GENOMIC DNA]</scope>
    <source>
        <strain evidence="2 3">CECT 7732</strain>
    </source>
</reference>
<organism evidence="2 3">
    <name type="scientific">Marinomonas aquiplantarum</name>
    <dbReference type="NCBI Taxonomy" id="491951"/>
    <lineage>
        <taxon>Bacteria</taxon>
        <taxon>Pseudomonadati</taxon>
        <taxon>Pseudomonadota</taxon>
        <taxon>Gammaproteobacteria</taxon>
        <taxon>Oceanospirillales</taxon>
        <taxon>Oceanospirillaceae</taxon>
        <taxon>Marinomonas</taxon>
    </lineage>
</organism>
<feature type="chain" id="PRO_5016874977" evidence="1">
    <location>
        <begin position="22"/>
        <end position="321"/>
    </location>
</feature>
<sequence length="321" mass="33737">MKKSTLYTAVFSSLLSVGAIAAPSFDANFEINTDVIDKEIGDTTYLQTGRVELNTHGKHTSGDNFVEGKGTIELKVNGTSGIADAYLKIGNSDIDVQLGRFEATNLFPKGKDVVVENAGGVTVYEANKARGRTSDNGGQIALHLNASDAVTFELATIYGAGDADNATGDNTTSIAGIRPVVTFKAGAATITAGYESLDYELTNGSNVSQSGFALAANFDVSGANVNLAVTQMEDDNTDEEVSSMTANMTYNNFGLGIITSNVDDGANDPSVTTLYTAYTMPVFDIDNASMTLAASYSTADDVATGVNDKVLATRLRFNYTF</sequence>
<name>A0A366CWZ6_9GAMM</name>
<dbReference type="Pfam" id="PF16966">
    <property type="entry name" value="Porin_8"/>
    <property type="match status" value="1"/>
</dbReference>
<dbReference type="OrthoDB" id="5622860at2"/>
<comment type="caution">
    <text evidence="2">The sequence shown here is derived from an EMBL/GenBank/DDBJ whole genome shotgun (WGS) entry which is preliminary data.</text>
</comment>
<proteinExistence type="predicted"/>
<keyword evidence="3" id="KW-1185">Reference proteome</keyword>
<evidence type="ECO:0000313" key="2">
    <source>
        <dbReference type="EMBL" id="RBO82347.1"/>
    </source>
</evidence>
<evidence type="ECO:0000256" key="1">
    <source>
        <dbReference type="SAM" id="SignalP"/>
    </source>
</evidence>
<dbReference type="Proteomes" id="UP000252086">
    <property type="component" value="Unassembled WGS sequence"/>
</dbReference>
<dbReference type="SUPFAM" id="SSF56935">
    <property type="entry name" value="Porins"/>
    <property type="match status" value="1"/>
</dbReference>
<dbReference type="EMBL" id="QNRF01000006">
    <property type="protein sequence ID" value="RBO82347.1"/>
    <property type="molecule type" value="Genomic_DNA"/>
</dbReference>
<accession>A0A366CWZ6</accession>
<gene>
    <name evidence="2" type="ORF">DFP76_106175</name>
</gene>
<feature type="signal peptide" evidence="1">
    <location>
        <begin position="1"/>
        <end position="21"/>
    </location>
</feature>
<dbReference type="InterPro" id="IPR023614">
    <property type="entry name" value="Porin_dom_sf"/>
</dbReference>